<reference evidence="1" key="1">
    <citation type="submission" date="2023-10" db="EMBL/GenBank/DDBJ databases">
        <authorList>
            <person name="Chen Y."/>
            <person name="Shah S."/>
            <person name="Dougan E. K."/>
            <person name="Thang M."/>
            <person name="Chan C."/>
        </authorList>
    </citation>
    <scope>NUCLEOTIDE SEQUENCE [LARGE SCALE GENOMIC DNA]</scope>
</reference>
<gene>
    <name evidence="1" type="ORF">PCOR1329_LOCUS84428</name>
</gene>
<sequence>MAAAARWKRMSLLINDGAAFLFSAVDHSAKVARPPPSCAAFTRAAVGEQHVALHSADGEVHIYPVTLAISGKDVVQLPGVIRDDCLHFAQVAAGARFAVTLRCDGVILVCEGERLTSLTISEGAVGFLIAAWGDANGILNDGILQIISPNDVGLCDLPDLEDNVKFTEIAAG</sequence>
<keyword evidence="2" id="KW-1185">Reference proteome</keyword>
<evidence type="ECO:0000313" key="1">
    <source>
        <dbReference type="EMBL" id="CAK0910192.1"/>
    </source>
</evidence>
<dbReference type="Proteomes" id="UP001189429">
    <property type="component" value="Unassembled WGS sequence"/>
</dbReference>
<accession>A0ABN9YFB4</accession>
<proteinExistence type="predicted"/>
<dbReference type="EMBL" id="CAUYUJ010022341">
    <property type="protein sequence ID" value="CAK0910192.1"/>
    <property type="molecule type" value="Genomic_DNA"/>
</dbReference>
<evidence type="ECO:0000313" key="2">
    <source>
        <dbReference type="Proteomes" id="UP001189429"/>
    </source>
</evidence>
<name>A0ABN9YFB4_9DINO</name>
<protein>
    <submittedName>
        <fullName evidence="1">Uncharacterized protein</fullName>
    </submittedName>
</protein>
<comment type="caution">
    <text evidence="1">The sequence shown here is derived from an EMBL/GenBank/DDBJ whole genome shotgun (WGS) entry which is preliminary data.</text>
</comment>
<organism evidence="1 2">
    <name type="scientific">Prorocentrum cordatum</name>
    <dbReference type="NCBI Taxonomy" id="2364126"/>
    <lineage>
        <taxon>Eukaryota</taxon>
        <taxon>Sar</taxon>
        <taxon>Alveolata</taxon>
        <taxon>Dinophyceae</taxon>
        <taxon>Prorocentrales</taxon>
        <taxon>Prorocentraceae</taxon>
        <taxon>Prorocentrum</taxon>
    </lineage>
</organism>